<protein>
    <submittedName>
        <fullName evidence="3">Uncharacterized protein</fullName>
    </submittedName>
</protein>
<dbReference type="Proteomes" id="UP001361239">
    <property type="component" value="Unassembled WGS sequence"/>
</dbReference>
<keyword evidence="2" id="KW-1133">Transmembrane helix</keyword>
<comment type="caution">
    <text evidence="3">The sequence shown here is derived from an EMBL/GenBank/DDBJ whole genome shotgun (WGS) entry which is preliminary data.</text>
</comment>
<keyword evidence="2" id="KW-0812">Transmembrane</keyword>
<reference evidence="3 4" key="1">
    <citation type="submission" date="2024-03" db="EMBL/GenBank/DDBJ databases">
        <authorList>
            <person name="Jo J.-H."/>
        </authorList>
    </citation>
    <scope>NUCLEOTIDE SEQUENCE [LARGE SCALE GENOMIC DNA]</scope>
    <source>
        <strain evidence="3 4">PS1R-30</strain>
    </source>
</reference>
<evidence type="ECO:0000313" key="3">
    <source>
        <dbReference type="EMBL" id="MEJ5978558.1"/>
    </source>
</evidence>
<accession>A0ABU8S028</accession>
<feature type="compositionally biased region" description="Polar residues" evidence="1">
    <location>
        <begin position="59"/>
        <end position="68"/>
    </location>
</feature>
<evidence type="ECO:0000256" key="2">
    <source>
        <dbReference type="SAM" id="Phobius"/>
    </source>
</evidence>
<sequence>MERHGDEVHINTEDARGGSTPHIVRYVLLISLVLVIVALSAVWMTGALNAPQDRPGDGITNQAPPTSN</sequence>
<keyword evidence="2" id="KW-0472">Membrane</keyword>
<feature type="region of interest" description="Disordered" evidence="1">
    <location>
        <begin position="48"/>
        <end position="68"/>
    </location>
</feature>
<proteinExistence type="predicted"/>
<evidence type="ECO:0000313" key="4">
    <source>
        <dbReference type="Proteomes" id="UP001361239"/>
    </source>
</evidence>
<name>A0ABU8S028_9SPHN</name>
<keyword evidence="4" id="KW-1185">Reference proteome</keyword>
<feature type="transmembrane region" description="Helical" evidence="2">
    <location>
        <begin position="23"/>
        <end position="44"/>
    </location>
</feature>
<organism evidence="3 4">
    <name type="scientific">Novosphingobium anseongense</name>
    <dbReference type="NCBI Taxonomy" id="3133436"/>
    <lineage>
        <taxon>Bacteria</taxon>
        <taxon>Pseudomonadati</taxon>
        <taxon>Pseudomonadota</taxon>
        <taxon>Alphaproteobacteria</taxon>
        <taxon>Sphingomonadales</taxon>
        <taxon>Sphingomonadaceae</taxon>
        <taxon>Novosphingobium</taxon>
    </lineage>
</organism>
<dbReference type="EMBL" id="JBBHJZ010000004">
    <property type="protein sequence ID" value="MEJ5978558.1"/>
    <property type="molecule type" value="Genomic_DNA"/>
</dbReference>
<dbReference type="RefSeq" id="WP_339588501.1">
    <property type="nucleotide sequence ID" value="NZ_JBBHJZ010000004.1"/>
</dbReference>
<gene>
    <name evidence="3" type="ORF">WG901_18040</name>
</gene>
<evidence type="ECO:0000256" key="1">
    <source>
        <dbReference type="SAM" id="MobiDB-lite"/>
    </source>
</evidence>